<evidence type="ECO:0000313" key="1">
    <source>
        <dbReference type="EMBL" id="MCW9706248.1"/>
    </source>
</evidence>
<keyword evidence="2" id="KW-1185">Reference proteome</keyword>
<sequence length="289" mass="31700">MSTRYPKIAIRLLLLIISVGLSQVVVSNSYAQGGHGPVFTLATPTLGQGELSFDVMAMSTRQGNSAWMLRQNWHYGLTEDIQLNVSVPTPLQRIANPPQGRLGTMMGSYGDLEVSGLFRLFKTYPGVGQRFESTLLLSGSVPTEDKRGGLHVGPSLHGGLVTGYASRTFYGWAGGGFQYYTEQHNDRLGDIAYVTGVIGYRPPLFQHDYPKPDWRIFVESVTEWVGNSTRNGAEQANTGGTKSLLGPSVLGLYGKWGLSGGMLFPVYSSFQSGQDSESYRLNFVLSYWF</sequence>
<evidence type="ECO:0000313" key="2">
    <source>
        <dbReference type="Proteomes" id="UP001207918"/>
    </source>
</evidence>
<dbReference type="Proteomes" id="UP001207918">
    <property type="component" value="Unassembled WGS sequence"/>
</dbReference>
<reference evidence="1 2" key="1">
    <citation type="submission" date="2021-03" db="EMBL/GenBank/DDBJ databases">
        <title>Aliifodinibius sp. nov., a new bacterium isolated from saline soil.</title>
        <authorList>
            <person name="Galisteo C."/>
            <person name="De La Haba R."/>
            <person name="Sanchez-Porro C."/>
            <person name="Ventosa A."/>
        </authorList>
    </citation>
    <scope>NUCLEOTIDE SEQUENCE [LARGE SCALE GENOMIC DNA]</scope>
    <source>
        <strain evidence="1 2">1BSP15-2V2</strain>
    </source>
</reference>
<organism evidence="1 2">
    <name type="scientific">Fodinibius salsisoli</name>
    <dbReference type="NCBI Taxonomy" id="2820877"/>
    <lineage>
        <taxon>Bacteria</taxon>
        <taxon>Pseudomonadati</taxon>
        <taxon>Balneolota</taxon>
        <taxon>Balneolia</taxon>
        <taxon>Balneolales</taxon>
        <taxon>Balneolaceae</taxon>
        <taxon>Fodinibius</taxon>
    </lineage>
</organism>
<name>A0ABT3PJX5_9BACT</name>
<comment type="caution">
    <text evidence="1">The sequence shown here is derived from an EMBL/GenBank/DDBJ whole genome shotgun (WGS) entry which is preliminary data.</text>
</comment>
<protein>
    <recommendedName>
        <fullName evidence="3">MetA-pathway of phenol degradation</fullName>
    </recommendedName>
</protein>
<evidence type="ECO:0008006" key="3">
    <source>
        <dbReference type="Google" id="ProtNLM"/>
    </source>
</evidence>
<proteinExistence type="predicted"/>
<accession>A0ABT3PJX5</accession>
<gene>
    <name evidence="1" type="ORF">J6I44_05260</name>
</gene>
<dbReference type="RefSeq" id="WP_265764952.1">
    <property type="nucleotide sequence ID" value="NZ_JAGGJA010000003.1"/>
</dbReference>
<dbReference type="EMBL" id="JAGGJA010000003">
    <property type="protein sequence ID" value="MCW9706248.1"/>
    <property type="molecule type" value="Genomic_DNA"/>
</dbReference>